<reference evidence="2 3" key="1">
    <citation type="submission" date="2018-12" db="EMBL/GenBank/DDBJ databases">
        <title>Complete genome of Nonlabens sp. MJ115.</title>
        <authorList>
            <person name="Choi H.S."/>
            <person name="Jung J."/>
        </authorList>
    </citation>
    <scope>NUCLEOTIDE SEQUENCE [LARGE SCALE GENOMIC DNA]</scope>
    <source>
        <strain evidence="2 3">MJ115</strain>
    </source>
</reference>
<organism evidence="2 3">
    <name type="scientific">Nonlabens ponticola</name>
    <dbReference type="NCBI Taxonomy" id="2496866"/>
    <lineage>
        <taxon>Bacteria</taxon>
        <taxon>Pseudomonadati</taxon>
        <taxon>Bacteroidota</taxon>
        <taxon>Flavobacteriia</taxon>
        <taxon>Flavobacteriales</taxon>
        <taxon>Flavobacteriaceae</taxon>
        <taxon>Nonlabens</taxon>
    </lineage>
</organism>
<dbReference type="OrthoDB" id="1144814at2"/>
<evidence type="ECO:0000313" key="2">
    <source>
        <dbReference type="EMBL" id="AZQ44456.1"/>
    </source>
</evidence>
<proteinExistence type="predicted"/>
<dbReference type="RefSeq" id="WP_126447910.1">
    <property type="nucleotide sequence ID" value="NZ_CP034549.1"/>
</dbReference>
<keyword evidence="1" id="KW-0175">Coiled coil</keyword>
<evidence type="ECO:0008006" key="4">
    <source>
        <dbReference type="Google" id="ProtNLM"/>
    </source>
</evidence>
<accession>A0A3S9MYW6</accession>
<keyword evidence="3" id="KW-1185">Reference proteome</keyword>
<dbReference type="Gene3D" id="1.20.1480.30">
    <property type="entry name" value="Designed four-helix bundle protein"/>
    <property type="match status" value="1"/>
</dbReference>
<dbReference type="KEGG" id="noj:EJ995_09450"/>
<dbReference type="EMBL" id="CP034549">
    <property type="protein sequence ID" value="AZQ44456.1"/>
    <property type="molecule type" value="Genomic_DNA"/>
</dbReference>
<dbReference type="Proteomes" id="UP000279600">
    <property type="component" value="Chromosome"/>
</dbReference>
<evidence type="ECO:0000313" key="3">
    <source>
        <dbReference type="Proteomes" id="UP000279600"/>
    </source>
</evidence>
<name>A0A3S9MYW6_9FLAO</name>
<dbReference type="AlphaFoldDB" id="A0A3S9MYW6"/>
<evidence type="ECO:0000256" key="1">
    <source>
        <dbReference type="SAM" id="Coils"/>
    </source>
</evidence>
<dbReference type="PROSITE" id="PS51257">
    <property type="entry name" value="PROKAR_LIPOPROTEIN"/>
    <property type="match status" value="1"/>
</dbReference>
<protein>
    <recommendedName>
        <fullName evidence="4">YtxH domain-containing protein</fullName>
    </recommendedName>
</protein>
<sequence length="95" mass="10806">MKRTLLNLSLFSMMVIGVISCGDDKTKLEKLEEELEQRSDDLEDAADDIGNAAEDIEDALKSFEDALQEVENAEDRAAIRERVNKIFDEMDVRLQ</sequence>
<gene>
    <name evidence="2" type="ORF">EJ995_09450</name>
</gene>
<feature type="coiled-coil region" evidence="1">
    <location>
        <begin position="25"/>
        <end position="80"/>
    </location>
</feature>